<dbReference type="Proteomes" id="UP000800041">
    <property type="component" value="Unassembled WGS sequence"/>
</dbReference>
<feature type="compositionally biased region" description="Basic and acidic residues" evidence="1">
    <location>
        <begin position="1238"/>
        <end position="1250"/>
    </location>
</feature>
<dbReference type="GO" id="GO:0000226">
    <property type="term" value="P:microtubule cytoskeleton organization"/>
    <property type="evidence" value="ECO:0007669"/>
    <property type="project" value="TreeGrafter"/>
</dbReference>
<dbReference type="InterPro" id="IPR053005">
    <property type="entry name" value="Nuclear_Pos-Cytoskel_Interact"/>
</dbReference>
<dbReference type="EMBL" id="ML977160">
    <property type="protein sequence ID" value="KAF1985731.1"/>
    <property type="molecule type" value="Genomic_DNA"/>
</dbReference>
<feature type="compositionally biased region" description="Basic and acidic residues" evidence="1">
    <location>
        <begin position="327"/>
        <end position="342"/>
    </location>
</feature>
<feature type="compositionally biased region" description="Polar residues" evidence="1">
    <location>
        <begin position="678"/>
        <end position="689"/>
    </location>
</feature>
<feature type="compositionally biased region" description="Polar residues" evidence="1">
    <location>
        <begin position="1225"/>
        <end position="1237"/>
    </location>
</feature>
<dbReference type="GO" id="GO:0032065">
    <property type="term" value="P:maintenance of protein location in cell cortex"/>
    <property type="evidence" value="ECO:0007669"/>
    <property type="project" value="InterPro"/>
</dbReference>
<feature type="compositionally biased region" description="Polar residues" evidence="1">
    <location>
        <begin position="887"/>
        <end position="900"/>
    </location>
</feature>
<evidence type="ECO:0000313" key="3">
    <source>
        <dbReference type="EMBL" id="KAF1985731.1"/>
    </source>
</evidence>
<feature type="region of interest" description="Disordered" evidence="1">
    <location>
        <begin position="1180"/>
        <end position="1251"/>
    </location>
</feature>
<feature type="compositionally biased region" description="Basic and acidic residues" evidence="1">
    <location>
        <begin position="698"/>
        <end position="711"/>
    </location>
</feature>
<feature type="region of interest" description="Disordered" evidence="1">
    <location>
        <begin position="1"/>
        <end position="102"/>
    </location>
</feature>
<feature type="compositionally biased region" description="Basic and acidic residues" evidence="1">
    <location>
        <begin position="373"/>
        <end position="382"/>
    </location>
</feature>
<dbReference type="PANTHER" id="PTHR28190">
    <property type="entry name" value="NUCLEAR MIGRATION PROTEIN NUM1"/>
    <property type="match status" value="1"/>
</dbReference>
<dbReference type="PANTHER" id="PTHR28190:SF2">
    <property type="entry name" value="MIGRATION PROTEIN, PUTATIVE (AFU_ORTHOLOGUE AFUA_2G07730)-RELATED"/>
    <property type="match status" value="1"/>
</dbReference>
<feature type="region of interest" description="Disordered" evidence="1">
    <location>
        <begin position="664"/>
        <end position="996"/>
    </location>
</feature>
<name>A0A6G1GXP5_9PEZI</name>
<feature type="compositionally biased region" description="Polar residues" evidence="1">
    <location>
        <begin position="910"/>
        <end position="931"/>
    </location>
</feature>
<feature type="compositionally biased region" description="Low complexity" evidence="1">
    <location>
        <begin position="28"/>
        <end position="74"/>
    </location>
</feature>
<organism evidence="3 4">
    <name type="scientific">Aulographum hederae CBS 113979</name>
    <dbReference type="NCBI Taxonomy" id="1176131"/>
    <lineage>
        <taxon>Eukaryota</taxon>
        <taxon>Fungi</taxon>
        <taxon>Dikarya</taxon>
        <taxon>Ascomycota</taxon>
        <taxon>Pezizomycotina</taxon>
        <taxon>Dothideomycetes</taxon>
        <taxon>Pleosporomycetidae</taxon>
        <taxon>Aulographales</taxon>
        <taxon>Aulographaceae</taxon>
    </lineage>
</organism>
<feature type="region of interest" description="Disordered" evidence="1">
    <location>
        <begin position="430"/>
        <end position="459"/>
    </location>
</feature>
<evidence type="ECO:0000256" key="1">
    <source>
        <dbReference type="SAM" id="MobiDB-lite"/>
    </source>
</evidence>
<feature type="region of interest" description="Disordered" evidence="1">
    <location>
        <begin position="250"/>
        <end position="384"/>
    </location>
</feature>
<evidence type="ECO:0000259" key="2">
    <source>
        <dbReference type="Pfam" id="PF12814"/>
    </source>
</evidence>
<gene>
    <name evidence="3" type="ORF">K402DRAFT_99564</name>
</gene>
<dbReference type="OrthoDB" id="2149224at2759"/>
<dbReference type="SUPFAM" id="SSF50729">
    <property type="entry name" value="PH domain-like"/>
    <property type="match status" value="1"/>
</dbReference>
<sequence>MPTDYFADLPLPGDETAPSTPSHTPFYTPIGSDSITGSGTGTPIVSAPVSRPASRASRFSRSSRSRGGASSPVSSSPPPPLPEMPRKNSADVANDESISILDPRRFTPTLHASLVSEILSLRRELETKHKFIEDLEINLQNSKGDNDALNCKLSQSVKDQRSTKRQLQQIETGTLAALEEMAKDRDDTKKANIELKSKIETLEQKIKSQEDDTERTITLWENDKLSWDNEKRSLERRVHVTETRMKAVLEELSAQEDATQEMIADSEDEDTRDSGLGNESDTHSVRSTGFKESIKGSARHSRNMSNNSFRSVRRADQTSALGGSLDHTGEREVSLADELSFHEEDEEELEEEMEQDEIAEQELRARKARESRHHFDPDDKAKRILGISGDTKDLLARDSTDIDHYGPVGTRGRSASAEVDSSHEIATHMSMAKRPRESVRLVQVTRPSSPTEQENKMGRFSSKAEYIDSGVQFSLPPSPTLVPTSADDGKLVDESRSVTGQEHLVSRASEEILCSRCEQRLSLSSTKQGSMVSAASQTIEEPPSPPATPTVSVPSSPLEPPAPAIIVEVSSVSTQTEDSPEPEARPNGNVQLTKEIPQQPSRAPPPIPISIPSIAIHPPASAPSSPKEAILPPRTKNASSQTIFAPSAGTRSISIQTEEIRVDLRSHKLPPHLLPSAIKSTPNTPNTPRSLAKSLKSPRSDKSLTKSEKALGKSPVRGGYDDIPSSPPVLISGTDDFYPPNNDNGPLTRASEDILRRPQRTSSLFAGFDGKLSDDEQEFYEEDGSDDDQLKTPLPTLGYYSRHLKGGRVFGKPPTPVPEDKETDSPDRVPDVSEQPAPRSPPKRSGRASVENNRVTKPLRGSGVTRQASVRRSALVSSGMAAHRSRSPSMTSVGSSNLSSVAAPPFPVPTRSSSRRVQGLSKSEGSQSPTPRGTGLFGSRRAQTGRQISRADSLRKVRSAAAIPRRGRPQSRSGSRSPTKMDRRNAPPPLPRDVIESSNLVVNAHRADPKSLIVPSTSHSHSGRQQTSVVDAIAATMVGEWMWKYVRRRKSFGVPETPQDLNKSAEEIGQGTRHKRWVWLSPYERCVMWSSKQPTSGSALMGKSGRKLVIQSVLDVKDDSPAPKGSGSSPPFGRSILILTPARALKFTANSSERHYLWLTALSFLAQSTGSVGAPELTTVPATTASAGRSEATDNRKRSSSLRRLPARDLARLAKERVPPLPLPLQTSYSASNTQNHSLHDYKNDSRIDLHSPLSDAADAPIIPRYASHGRKRSHTGPRIPPAPASLRSYSHNHVPVAPPASYSASGPYSPSVDLFGLGGAGMGSASGSGMSTPVVSPRGWETRDGALGRGSVVGNSSRATSERNSESATSAGAVGAGNANFFDAMGTVRMEAFVENRRSEESGIGVAVGGGAGKGVGRIMGRKRGNSQWSGSGSDPRRSGIVVGDEFDPLDPFKGF</sequence>
<feature type="compositionally biased region" description="Polar residues" evidence="1">
    <location>
        <begin position="523"/>
        <end position="537"/>
    </location>
</feature>
<feature type="compositionally biased region" description="Basic and acidic residues" evidence="1">
    <location>
        <begin position="818"/>
        <end position="831"/>
    </location>
</feature>
<dbReference type="GO" id="GO:0005543">
    <property type="term" value="F:phospholipid binding"/>
    <property type="evidence" value="ECO:0007669"/>
    <property type="project" value="InterPro"/>
</dbReference>
<dbReference type="InterPro" id="IPR024774">
    <property type="entry name" value="PH_dom-Mcp5-type"/>
</dbReference>
<feature type="compositionally biased region" description="Low complexity" evidence="1">
    <location>
        <begin position="610"/>
        <end position="626"/>
    </location>
</feature>
<keyword evidence="4" id="KW-1185">Reference proteome</keyword>
<feature type="region of interest" description="Disordered" evidence="1">
    <location>
        <begin position="1267"/>
        <end position="1293"/>
    </location>
</feature>
<feature type="compositionally biased region" description="Polar residues" evidence="1">
    <location>
        <begin position="636"/>
        <end position="650"/>
    </location>
</feature>
<feature type="region of interest" description="Disordered" evidence="1">
    <location>
        <begin position="1418"/>
        <end position="1457"/>
    </location>
</feature>
<feature type="domain" description="Pleckstrin homology" evidence="2">
    <location>
        <begin position="1028"/>
        <end position="1167"/>
    </location>
</feature>
<dbReference type="GO" id="GO:0005938">
    <property type="term" value="C:cell cortex"/>
    <property type="evidence" value="ECO:0007669"/>
    <property type="project" value="InterPro"/>
</dbReference>
<dbReference type="GO" id="GO:0005739">
    <property type="term" value="C:mitochondrion"/>
    <property type="evidence" value="ECO:0007669"/>
    <property type="project" value="TreeGrafter"/>
</dbReference>
<feature type="compositionally biased region" description="Acidic residues" evidence="1">
    <location>
        <begin position="343"/>
        <end position="360"/>
    </location>
</feature>
<dbReference type="GO" id="GO:0015631">
    <property type="term" value="F:tubulin binding"/>
    <property type="evidence" value="ECO:0007669"/>
    <property type="project" value="TreeGrafter"/>
</dbReference>
<protein>
    <recommendedName>
        <fullName evidence="2">Pleckstrin homology domain-containing protein</fullName>
    </recommendedName>
</protein>
<dbReference type="Pfam" id="PF12814">
    <property type="entry name" value="Mcp5_PH"/>
    <property type="match status" value="1"/>
</dbReference>
<feature type="region of interest" description="Disordered" evidence="1">
    <location>
        <begin position="523"/>
        <end position="650"/>
    </location>
</feature>
<feature type="compositionally biased region" description="Basic and acidic residues" evidence="1">
    <location>
        <begin position="1206"/>
        <end position="1218"/>
    </location>
</feature>
<evidence type="ECO:0000313" key="4">
    <source>
        <dbReference type="Proteomes" id="UP000800041"/>
    </source>
</evidence>
<feature type="compositionally biased region" description="Acidic residues" evidence="1">
    <location>
        <begin position="775"/>
        <end position="787"/>
    </location>
</feature>
<feature type="region of interest" description="Disordered" evidence="1">
    <location>
        <begin position="1324"/>
        <end position="1373"/>
    </location>
</feature>
<accession>A0A6G1GXP5</accession>
<reference evidence="3" key="1">
    <citation type="journal article" date="2020" name="Stud. Mycol.">
        <title>101 Dothideomycetes genomes: a test case for predicting lifestyles and emergence of pathogens.</title>
        <authorList>
            <person name="Haridas S."/>
            <person name="Albert R."/>
            <person name="Binder M."/>
            <person name="Bloem J."/>
            <person name="Labutti K."/>
            <person name="Salamov A."/>
            <person name="Andreopoulos B."/>
            <person name="Baker S."/>
            <person name="Barry K."/>
            <person name="Bills G."/>
            <person name="Bluhm B."/>
            <person name="Cannon C."/>
            <person name="Castanera R."/>
            <person name="Culley D."/>
            <person name="Daum C."/>
            <person name="Ezra D."/>
            <person name="Gonzalez J."/>
            <person name="Henrissat B."/>
            <person name="Kuo A."/>
            <person name="Liang C."/>
            <person name="Lipzen A."/>
            <person name="Lutzoni F."/>
            <person name="Magnuson J."/>
            <person name="Mondo S."/>
            <person name="Nolan M."/>
            <person name="Ohm R."/>
            <person name="Pangilinan J."/>
            <person name="Park H.-J."/>
            <person name="Ramirez L."/>
            <person name="Alfaro M."/>
            <person name="Sun H."/>
            <person name="Tritt A."/>
            <person name="Yoshinaga Y."/>
            <person name="Zwiers L.-H."/>
            <person name="Turgeon B."/>
            <person name="Goodwin S."/>
            <person name="Spatafora J."/>
            <person name="Crous P."/>
            <person name="Grigoriev I."/>
        </authorList>
    </citation>
    <scope>NUCLEOTIDE SEQUENCE</scope>
    <source>
        <strain evidence="3">CBS 113979</strain>
    </source>
</reference>
<proteinExistence type="predicted"/>